<dbReference type="CDD" id="cd07043">
    <property type="entry name" value="STAS_anti-anti-sigma_factors"/>
    <property type="match status" value="1"/>
</dbReference>
<dbReference type="InterPro" id="IPR058548">
    <property type="entry name" value="MlaB-like_STAS"/>
</dbReference>
<dbReference type="EMBL" id="JADQTO010000011">
    <property type="protein sequence ID" value="MBG0564519.1"/>
    <property type="molecule type" value="Genomic_DNA"/>
</dbReference>
<gene>
    <name evidence="2" type="ORF">I4J89_24025</name>
</gene>
<sequence length="284" mass="31065">MARLTLLDRLIPGDHVCWTTGDEAVRLDSLTEVAETGFREGHRVVYCGDDTADVLAAFAQRGLPTGRALASGDLRVPPIESSYLTAGVFDPQATLSFLHREIGAARDAGYRGLRIVADMSWASRLVPGIERLLDYETEINKIFAEGYVLGVCAYDRRAFTTASLRTLARSHPGTVRTGRPFDPARALRVRHTWQPFGLRLEGEADLLNESVLRAVIDHLLEILPDEYPRAAVDVSGLTFVDTAAARVLLQAPDRAAGRIRLVGRSPALDRLIEFHGAEPPADTA</sequence>
<accession>A0A931C6V9</accession>
<dbReference type="Gene3D" id="3.30.750.24">
    <property type="entry name" value="STAS domain"/>
    <property type="match status" value="1"/>
</dbReference>
<dbReference type="Proteomes" id="UP000598146">
    <property type="component" value="Unassembled WGS sequence"/>
</dbReference>
<reference evidence="2" key="1">
    <citation type="submission" date="2020-11" db="EMBL/GenBank/DDBJ databases">
        <title>Isolation and identification of active actinomycetes.</title>
        <authorList>
            <person name="Sun X."/>
        </authorList>
    </citation>
    <scope>NUCLEOTIDE SEQUENCE</scope>
    <source>
        <strain evidence="2">NEAU-A11</strain>
    </source>
</reference>
<protein>
    <submittedName>
        <fullName evidence="2">MEDS domain-containing protein</fullName>
    </submittedName>
</protein>
<evidence type="ECO:0000313" key="3">
    <source>
        <dbReference type="Proteomes" id="UP000598146"/>
    </source>
</evidence>
<dbReference type="AlphaFoldDB" id="A0A931C6V9"/>
<dbReference type="Pfam" id="PF13466">
    <property type="entry name" value="STAS_2"/>
    <property type="match status" value="1"/>
</dbReference>
<evidence type="ECO:0000259" key="1">
    <source>
        <dbReference type="PROSITE" id="PS50801"/>
    </source>
</evidence>
<dbReference type="SUPFAM" id="SSF52091">
    <property type="entry name" value="SpoIIaa-like"/>
    <property type="match status" value="1"/>
</dbReference>
<evidence type="ECO:0000313" key="2">
    <source>
        <dbReference type="EMBL" id="MBG0564519.1"/>
    </source>
</evidence>
<keyword evidence="3" id="KW-1185">Reference proteome</keyword>
<dbReference type="InterPro" id="IPR025847">
    <property type="entry name" value="MEDS_domain"/>
</dbReference>
<name>A0A931C6V9_9ACTN</name>
<feature type="domain" description="STAS" evidence="1">
    <location>
        <begin position="198"/>
        <end position="284"/>
    </location>
</feature>
<dbReference type="PROSITE" id="PS50801">
    <property type="entry name" value="STAS"/>
    <property type="match status" value="1"/>
</dbReference>
<proteinExistence type="predicted"/>
<dbReference type="Pfam" id="PF14417">
    <property type="entry name" value="MEDS"/>
    <property type="match status" value="1"/>
</dbReference>
<organism evidence="2 3">
    <name type="scientific">Actinoplanes aureus</name>
    <dbReference type="NCBI Taxonomy" id="2792083"/>
    <lineage>
        <taxon>Bacteria</taxon>
        <taxon>Bacillati</taxon>
        <taxon>Actinomycetota</taxon>
        <taxon>Actinomycetes</taxon>
        <taxon>Micromonosporales</taxon>
        <taxon>Micromonosporaceae</taxon>
        <taxon>Actinoplanes</taxon>
    </lineage>
</organism>
<comment type="caution">
    <text evidence="2">The sequence shown here is derived from an EMBL/GenBank/DDBJ whole genome shotgun (WGS) entry which is preliminary data.</text>
</comment>
<dbReference type="InterPro" id="IPR036513">
    <property type="entry name" value="STAS_dom_sf"/>
</dbReference>
<dbReference type="InterPro" id="IPR002645">
    <property type="entry name" value="STAS_dom"/>
</dbReference>
<dbReference type="RefSeq" id="WP_196416297.1">
    <property type="nucleotide sequence ID" value="NZ_JADQTO010000011.1"/>
</dbReference>